<proteinExistence type="predicted"/>
<organism evidence="2 3">
    <name type="scientific">Pseudomonas berkeleyensis</name>
    <dbReference type="NCBI Taxonomy" id="2726956"/>
    <lineage>
        <taxon>Bacteria</taxon>
        <taxon>Pseudomonadati</taxon>
        <taxon>Pseudomonadota</taxon>
        <taxon>Gammaproteobacteria</taxon>
        <taxon>Pseudomonadales</taxon>
        <taxon>Pseudomonadaceae</taxon>
        <taxon>Pseudomonas</taxon>
    </lineage>
</organism>
<feature type="chain" id="PRO_5029017404" description="DUF1176 domain-containing protein" evidence="1">
    <location>
        <begin position="21"/>
        <end position="264"/>
    </location>
</feature>
<gene>
    <name evidence="2" type="ORF">HS968_23110</name>
</gene>
<sequence length="264" mass="29821">MKPTLFMALAGLLLATAAQADDCRLQLPGWIEQAHPGQAQGRALEDERGRYRVAAEQSICKVWPARPHLTLVALLLVREEEDDHGDVDLEVLVLDSVRQTFVARMVEPQRLDWDVVQVDSMIFDTALYRLRGDDLAFGVRISRSADSSAKASRETRLALYELDGERVRLLLSELPVATFWGEWDAQCAGMFSDSTRVLIVTERVGNNGYRDLLFKQTRVESRKAQVAGECKTVEQSTHRAEFPIEYDEDRYLLPIEFVSEPGVP</sequence>
<evidence type="ECO:0000313" key="2">
    <source>
        <dbReference type="EMBL" id="QMV62872.1"/>
    </source>
</evidence>
<feature type="signal peptide" evidence="1">
    <location>
        <begin position="1"/>
        <end position="20"/>
    </location>
</feature>
<evidence type="ECO:0008006" key="4">
    <source>
        <dbReference type="Google" id="ProtNLM"/>
    </source>
</evidence>
<accession>A0A7G5DM97</accession>
<keyword evidence="3" id="KW-1185">Reference proteome</keyword>
<dbReference type="Proteomes" id="UP000515276">
    <property type="component" value="Chromosome"/>
</dbReference>
<dbReference type="EMBL" id="CP059139">
    <property type="protein sequence ID" value="QMV62872.1"/>
    <property type="molecule type" value="Genomic_DNA"/>
</dbReference>
<name>A0A7G5DM97_9PSED</name>
<evidence type="ECO:0000313" key="3">
    <source>
        <dbReference type="Proteomes" id="UP000515276"/>
    </source>
</evidence>
<reference evidence="2 3" key="1">
    <citation type="journal article" date="2020" name="G3 (Bethesda)">
        <title>CeMbio - The Caenorhabditis elegans Microbiome Resource.</title>
        <authorList>
            <person name="Dirksen P."/>
            <person name="Assie A."/>
            <person name="Zimmermann J."/>
            <person name="Zhang F."/>
            <person name="Tietje A.M."/>
            <person name="Marsh S.A."/>
            <person name="Felix M.A."/>
            <person name="Shapira M."/>
            <person name="Kaleta C."/>
            <person name="Schulenburg H."/>
            <person name="Samuel B."/>
        </authorList>
    </citation>
    <scope>NUCLEOTIDE SEQUENCE [LARGE SCALE GENOMIC DNA]</scope>
    <source>
        <strain evidence="2 3">MSPm1</strain>
    </source>
</reference>
<keyword evidence="1" id="KW-0732">Signal</keyword>
<dbReference type="RefSeq" id="WP_182368845.1">
    <property type="nucleotide sequence ID" value="NZ_CP059139.1"/>
</dbReference>
<dbReference type="AlphaFoldDB" id="A0A7G5DM97"/>
<evidence type="ECO:0000256" key="1">
    <source>
        <dbReference type="SAM" id="SignalP"/>
    </source>
</evidence>
<protein>
    <recommendedName>
        <fullName evidence="4">DUF1176 domain-containing protein</fullName>
    </recommendedName>
</protein>